<dbReference type="PATRIC" id="fig|1961.12.peg.1468"/>
<organism evidence="1 2">
    <name type="scientific">Streptomyces virginiae</name>
    <name type="common">Streptomyces cinnamonensis</name>
    <dbReference type="NCBI Taxonomy" id="1961"/>
    <lineage>
        <taxon>Bacteria</taxon>
        <taxon>Bacillati</taxon>
        <taxon>Actinomycetota</taxon>
        <taxon>Actinomycetes</taxon>
        <taxon>Kitasatosporales</taxon>
        <taxon>Streptomycetaceae</taxon>
        <taxon>Streptomyces</taxon>
    </lineage>
</organism>
<name>A0A0L8N296_STRVG</name>
<gene>
    <name evidence="1" type="ORF">ADK75_06535</name>
</gene>
<dbReference type="OrthoDB" id="4140785at2"/>
<comment type="caution">
    <text evidence="1">The sequence shown here is derived from an EMBL/GenBank/DDBJ whole genome shotgun (WGS) entry which is preliminary data.</text>
</comment>
<evidence type="ECO:0000313" key="1">
    <source>
        <dbReference type="EMBL" id="KOG56640.1"/>
    </source>
</evidence>
<dbReference type="Proteomes" id="UP000037084">
    <property type="component" value="Unassembled WGS sequence"/>
</dbReference>
<reference evidence="2" key="1">
    <citation type="submission" date="2015-07" db="EMBL/GenBank/DDBJ databases">
        <authorList>
            <consortium name="Consortium for Microbial Forensics and Genomics (microFORGE)"/>
            <person name="Knight B.M."/>
            <person name="Roberts D.P."/>
            <person name="Lin D."/>
            <person name="Hari K."/>
            <person name="Fletcher J."/>
            <person name="Melcher U."/>
            <person name="Blagden T."/>
            <person name="Winegar R.A."/>
        </authorList>
    </citation>
    <scope>NUCLEOTIDE SEQUENCE [LARGE SCALE GENOMIC DNA]</scope>
    <source>
        <strain evidence="2">NRRL B-1447</strain>
    </source>
</reference>
<evidence type="ECO:0000313" key="2">
    <source>
        <dbReference type="Proteomes" id="UP000037084"/>
    </source>
</evidence>
<accession>A0A0L8N296</accession>
<sequence>MAEHAALGFDPAPGNPAAVLALAKKLSASATSLGEASRVVKDLVSHSAAWQGEAATAFRASLSKDVPRYLGSAHTSLAEAARRLTGWHDTLVSHRALASRYETQAAAAKTAEALADARRLARELAAEHGAAARRVAQTLNAATDRLAPKEPGLLASIWNKIVDDPADAMSNASAILGAIGAGVALVCPPAGLAIMLVGSGLSLAALAMHTSDPKFRKSLTDGFTKGQFDADFWKSSVTLLGDTVGAVPGVAAVASGAKAGTTAARAAMAAAPESSAVVGLAPGATAFRQSAWSTSDDLRQLDSPLTGWAMRSSSQDARDRVGVAVAGTGALTAAGDYGPDNEAVEQGSTAVDGTRGVLDDAPSAIRKSGHVWSALRS</sequence>
<dbReference type="AlphaFoldDB" id="A0A0L8N296"/>
<proteinExistence type="predicted"/>
<dbReference type="RefSeq" id="WP_053168826.1">
    <property type="nucleotide sequence ID" value="NZ_LGUV01000038.1"/>
</dbReference>
<protein>
    <submittedName>
        <fullName evidence="1">Uncharacterized protein</fullName>
    </submittedName>
</protein>
<dbReference type="EMBL" id="LGUV01000038">
    <property type="protein sequence ID" value="KOG56640.1"/>
    <property type="molecule type" value="Genomic_DNA"/>
</dbReference>